<feature type="region of interest" description="Disordered" evidence="1">
    <location>
        <begin position="1"/>
        <end position="26"/>
    </location>
</feature>
<name>A0A0L9TID6_PHAAN</name>
<dbReference type="AlphaFoldDB" id="A0A0L9TID6"/>
<gene>
    <name evidence="2" type="ORF">LR48_Vigan1104s000100</name>
</gene>
<feature type="region of interest" description="Disordered" evidence="1">
    <location>
        <begin position="154"/>
        <end position="184"/>
    </location>
</feature>
<feature type="compositionally biased region" description="Basic and acidic residues" evidence="1">
    <location>
        <begin position="13"/>
        <end position="26"/>
    </location>
</feature>
<protein>
    <submittedName>
        <fullName evidence="2">Uncharacterized protein</fullName>
    </submittedName>
</protein>
<dbReference type="Gramene" id="KOM30320">
    <property type="protein sequence ID" value="KOM30320"/>
    <property type="gene ID" value="LR48_Vigan1104s000100"/>
</dbReference>
<proteinExistence type="predicted"/>
<reference evidence="3" key="1">
    <citation type="journal article" date="2015" name="Proc. Natl. Acad. Sci. U.S.A.">
        <title>Genome sequencing of adzuki bean (Vigna angularis) provides insight into high starch and low fat accumulation and domestication.</title>
        <authorList>
            <person name="Yang K."/>
            <person name="Tian Z."/>
            <person name="Chen C."/>
            <person name="Luo L."/>
            <person name="Zhao B."/>
            <person name="Wang Z."/>
            <person name="Yu L."/>
            <person name="Li Y."/>
            <person name="Sun Y."/>
            <person name="Li W."/>
            <person name="Chen Y."/>
            <person name="Li Y."/>
            <person name="Zhang Y."/>
            <person name="Ai D."/>
            <person name="Zhao J."/>
            <person name="Shang C."/>
            <person name="Ma Y."/>
            <person name="Wu B."/>
            <person name="Wang M."/>
            <person name="Gao L."/>
            <person name="Sun D."/>
            <person name="Zhang P."/>
            <person name="Guo F."/>
            <person name="Wang W."/>
            <person name="Li Y."/>
            <person name="Wang J."/>
            <person name="Varshney R.K."/>
            <person name="Wang J."/>
            <person name="Ling H.Q."/>
            <person name="Wan P."/>
        </authorList>
    </citation>
    <scope>NUCLEOTIDE SEQUENCE</scope>
    <source>
        <strain evidence="3">cv. Jingnong 6</strain>
    </source>
</reference>
<evidence type="ECO:0000313" key="3">
    <source>
        <dbReference type="Proteomes" id="UP000053144"/>
    </source>
</evidence>
<evidence type="ECO:0000256" key="1">
    <source>
        <dbReference type="SAM" id="MobiDB-lite"/>
    </source>
</evidence>
<evidence type="ECO:0000313" key="2">
    <source>
        <dbReference type="EMBL" id="KOM30320.1"/>
    </source>
</evidence>
<dbReference type="Proteomes" id="UP000053144">
    <property type="component" value="Unassembled WGS sequence"/>
</dbReference>
<sequence length="219" mass="24020">MTSSSGKRIKTLGSKEKGTKRKEKEQELNITDWGHLAIYPSPANVDIVKEFYTNAKALGGEEETYFSYVRGKKNALLSSALASLVLSLHPSPSFGVLFLSPIEALNESARTPKEVALQNGVVLLNGAQGIDVSRPPLERPRKELDAAYFSHYCAMDEPGHPEPPPQQPRAHKRAPPPAQEPDEFAAYVAWLTDLAQEGDRADAVEASAMDVDDDDFDEE</sequence>
<dbReference type="EMBL" id="KQ258631">
    <property type="protein sequence ID" value="KOM30320.1"/>
    <property type="molecule type" value="Genomic_DNA"/>
</dbReference>
<organism evidence="2 3">
    <name type="scientific">Phaseolus angularis</name>
    <name type="common">Azuki bean</name>
    <name type="synonym">Vigna angularis</name>
    <dbReference type="NCBI Taxonomy" id="3914"/>
    <lineage>
        <taxon>Eukaryota</taxon>
        <taxon>Viridiplantae</taxon>
        <taxon>Streptophyta</taxon>
        <taxon>Embryophyta</taxon>
        <taxon>Tracheophyta</taxon>
        <taxon>Spermatophyta</taxon>
        <taxon>Magnoliopsida</taxon>
        <taxon>eudicotyledons</taxon>
        <taxon>Gunneridae</taxon>
        <taxon>Pentapetalae</taxon>
        <taxon>rosids</taxon>
        <taxon>fabids</taxon>
        <taxon>Fabales</taxon>
        <taxon>Fabaceae</taxon>
        <taxon>Papilionoideae</taxon>
        <taxon>50 kb inversion clade</taxon>
        <taxon>NPAAA clade</taxon>
        <taxon>indigoferoid/millettioid clade</taxon>
        <taxon>Phaseoleae</taxon>
        <taxon>Vigna</taxon>
    </lineage>
</organism>
<accession>A0A0L9TID6</accession>